<dbReference type="SUPFAM" id="SSF103088">
    <property type="entry name" value="OmpA-like"/>
    <property type="match status" value="1"/>
</dbReference>
<dbReference type="EMBL" id="DMAN01000007">
    <property type="protein sequence ID" value="HAE25591.1"/>
    <property type="molecule type" value="Genomic_DNA"/>
</dbReference>
<evidence type="ECO:0000313" key="5">
    <source>
        <dbReference type="Proteomes" id="UP000259610"/>
    </source>
</evidence>
<gene>
    <name evidence="4" type="ORF">DCG58_00380</name>
</gene>
<dbReference type="Pfam" id="PF04972">
    <property type="entry name" value="BON"/>
    <property type="match status" value="1"/>
</dbReference>
<dbReference type="InterPro" id="IPR007055">
    <property type="entry name" value="BON_dom"/>
</dbReference>
<name>A0A3B9GT39_9PROT</name>
<accession>A0A3B9GT39</accession>
<keyword evidence="2" id="KW-1133">Transmembrane helix</keyword>
<evidence type="ECO:0000313" key="4">
    <source>
        <dbReference type="EMBL" id="HAE25591.1"/>
    </source>
</evidence>
<evidence type="ECO:0000256" key="2">
    <source>
        <dbReference type="SAM" id="Phobius"/>
    </source>
</evidence>
<comment type="caution">
    <text evidence="4">The sequence shown here is derived from an EMBL/GenBank/DDBJ whole genome shotgun (WGS) entry which is preliminary data.</text>
</comment>
<evidence type="ECO:0000259" key="3">
    <source>
        <dbReference type="PROSITE" id="PS51123"/>
    </source>
</evidence>
<dbReference type="Proteomes" id="UP000259610">
    <property type="component" value="Unassembled WGS sequence"/>
</dbReference>
<evidence type="ECO:0000256" key="1">
    <source>
        <dbReference type="PROSITE-ProRule" id="PRU00473"/>
    </source>
</evidence>
<keyword evidence="2" id="KW-0812">Transmembrane</keyword>
<dbReference type="PANTHER" id="PTHR30329:SF21">
    <property type="entry name" value="LIPOPROTEIN YIAD-RELATED"/>
    <property type="match status" value="1"/>
</dbReference>
<protein>
    <recommendedName>
        <fullName evidence="3">OmpA-like domain-containing protein</fullName>
    </recommendedName>
</protein>
<feature type="transmembrane region" description="Helical" evidence="2">
    <location>
        <begin position="12"/>
        <end position="34"/>
    </location>
</feature>
<reference evidence="4 5" key="1">
    <citation type="journal article" date="2018" name="Nat. Biotechnol.">
        <title>A standardized bacterial taxonomy based on genome phylogeny substantially revises the tree of life.</title>
        <authorList>
            <person name="Parks D.H."/>
            <person name="Chuvochina M."/>
            <person name="Waite D.W."/>
            <person name="Rinke C."/>
            <person name="Skarshewski A."/>
            <person name="Chaumeil P.A."/>
            <person name="Hugenholtz P."/>
        </authorList>
    </citation>
    <scope>NUCLEOTIDE SEQUENCE [LARGE SCALE GENOMIC DNA]</scope>
    <source>
        <strain evidence="4">UBA8733</strain>
    </source>
</reference>
<dbReference type="CDD" id="cd07185">
    <property type="entry name" value="OmpA_C-like"/>
    <property type="match status" value="1"/>
</dbReference>
<feature type="domain" description="OmpA-like" evidence="3">
    <location>
        <begin position="377"/>
        <end position="495"/>
    </location>
</feature>
<sequence>MPNRRLAGSRMRVLDYLLAPVALAGLVATGWWGLYQSPQRPANLAVQLEQDANAALARNGYDWAHVRMNGQRAVLKGAAPSDDAAMAAAETVLHSGWGGGVILGGVTVVEVAVDPGLPVSPFVWRAQKLPDGHIILSGNVPSRMIASQIVAEAEKLSGGEAPENRMEVAAGAPGGNWQGVARFGLSMLSDLDRGEVRLTGNTLRVGGTQIDPAERARVSAKVSALAAPYRGLPLIKGLPVWTAAHTPEGLVLEGKVRSEAQRRELVSAAQDHATGEVIDRMELAPDMPDGWVALAQAGLPVFAQFRAGEMGYYPGDGDAGLVVEGEAPASLVQSVKQDLASVNTALPVTVWADPVDVNVPEISGIDFADDPAVACQSAFDAVLAANPVGFDDTGTGLSGDSGPALDKLLAVSHHCAPGLIFEIGGHADPAGASDGGNALGKARAEAVVSYMVAAGFDPGRLSALAYGPDQPARSNDNSDGQVRDRLIEIRVLTRSD</sequence>
<dbReference type="Gene3D" id="3.40.1520.20">
    <property type="match status" value="2"/>
</dbReference>
<dbReference type="PROSITE" id="PS51123">
    <property type="entry name" value="OMPA_2"/>
    <property type="match status" value="1"/>
</dbReference>
<organism evidence="4 5">
    <name type="scientific">Hyphomonas adhaerens</name>
    <dbReference type="NCBI Taxonomy" id="81029"/>
    <lineage>
        <taxon>Bacteria</taxon>
        <taxon>Pseudomonadati</taxon>
        <taxon>Pseudomonadota</taxon>
        <taxon>Alphaproteobacteria</taxon>
        <taxon>Hyphomonadales</taxon>
        <taxon>Hyphomonadaceae</taxon>
        <taxon>Hyphomonas</taxon>
    </lineage>
</organism>
<proteinExistence type="predicted"/>
<dbReference type="InterPro" id="IPR006665">
    <property type="entry name" value="OmpA-like"/>
</dbReference>
<dbReference type="Gene3D" id="3.30.1330.60">
    <property type="entry name" value="OmpA-like domain"/>
    <property type="match status" value="1"/>
</dbReference>
<dbReference type="InterPro" id="IPR050330">
    <property type="entry name" value="Bact_OuterMem_StrucFunc"/>
</dbReference>
<keyword evidence="1 2" id="KW-0472">Membrane</keyword>
<dbReference type="AlphaFoldDB" id="A0A3B9GT39"/>
<dbReference type="PANTHER" id="PTHR30329">
    <property type="entry name" value="STATOR ELEMENT OF FLAGELLAR MOTOR COMPLEX"/>
    <property type="match status" value="1"/>
</dbReference>
<dbReference type="InterPro" id="IPR036737">
    <property type="entry name" value="OmpA-like_sf"/>
</dbReference>
<dbReference type="GO" id="GO:0016020">
    <property type="term" value="C:membrane"/>
    <property type="evidence" value="ECO:0007669"/>
    <property type="project" value="UniProtKB-UniRule"/>
</dbReference>
<dbReference type="Pfam" id="PF00691">
    <property type="entry name" value="OmpA"/>
    <property type="match status" value="1"/>
</dbReference>